<dbReference type="AlphaFoldDB" id="A0A8C6WMA4"/>
<evidence type="ECO:0000256" key="1">
    <source>
        <dbReference type="ARBA" id="ARBA00022729"/>
    </source>
</evidence>
<reference evidence="4" key="1">
    <citation type="submission" date="2025-08" db="UniProtKB">
        <authorList>
            <consortium name="Ensembl"/>
        </authorList>
    </citation>
    <scope>IDENTIFICATION</scope>
</reference>
<evidence type="ECO:0000256" key="2">
    <source>
        <dbReference type="ARBA" id="ARBA00022737"/>
    </source>
</evidence>
<evidence type="ECO:0000313" key="4">
    <source>
        <dbReference type="Ensembl" id="ENSNMLP00000017392.1"/>
    </source>
</evidence>
<feature type="domain" description="MIR" evidence="3">
    <location>
        <begin position="130"/>
        <end position="184"/>
    </location>
</feature>
<reference evidence="4" key="2">
    <citation type="submission" date="2025-09" db="UniProtKB">
        <authorList>
            <consortium name="Ensembl"/>
        </authorList>
    </citation>
    <scope>IDENTIFICATION</scope>
</reference>
<proteinExistence type="predicted"/>
<dbReference type="Gene3D" id="2.80.10.50">
    <property type="match status" value="1"/>
</dbReference>
<keyword evidence="2" id="KW-0677">Repeat</keyword>
<dbReference type="PROSITE" id="PS50919">
    <property type="entry name" value="MIR"/>
    <property type="match status" value="1"/>
</dbReference>
<dbReference type="Ensembl" id="ENSNMLT00000019565.1">
    <property type="protein sequence ID" value="ENSNMLP00000017392.1"/>
    <property type="gene ID" value="ENSNMLG00000011503.1"/>
</dbReference>
<dbReference type="SMART" id="SM00472">
    <property type="entry name" value="MIR"/>
    <property type="match status" value="1"/>
</dbReference>
<name>A0A8C6WMA4_9GOBI</name>
<protein>
    <submittedName>
        <fullName evidence="4">Stromal cell-derived factor 2</fullName>
    </submittedName>
</protein>
<dbReference type="PANTHER" id="PTHR46809">
    <property type="entry name" value="STROMAL CELL-DERIVED FACTOR 2-LIKE PROTEIN"/>
    <property type="match status" value="1"/>
</dbReference>
<dbReference type="Proteomes" id="UP000694523">
    <property type="component" value="Unplaced"/>
</dbReference>
<dbReference type="InterPro" id="IPR016093">
    <property type="entry name" value="MIR_motif"/>
</dbReference>
<dbReference type="PANTHER" id="PTHR46809:SF3">
    <property type="entry name" value="STROMAL CELL-DERIVED FACTOR 2"/>
    <property type="match status" value="1"/>
</dbReference>
<sequence length="203" mass="22473">MYATAPVAVSSLLPGLPLWRTVTVIGVFVVQETTCVTAGLRLNVVRPSASLTSTREETSTATTSPLLSPLIRPLLSSQITTAIPQCHESSLFYHNIQGSCFQRWSTEEVSAFGEEGEGDHLDEWTVQCGGSVWKREEAVRFRHRATDALLSVTGEQYGRPIQGQREVHAMSSPSQHSLWKAMEGVFMKPSDTVAFREHIHTEF</sequence>
<dbReference type="InterPro" id="IPR036300">
    <property type="entry name" value="MIR_dom_sf"/>
</dbReference>
<evidence type="ECO:0000259" key="3">
    <source>
        <dbReference type="PROSITE" id="PS50919"/>
    </source>
</evidence>
<evidence type="ECO:0000313" key="5">
    <source>
        <dbReference type="Proteomes" id="UP000694523"/>
    </source>
</evidence>
<organism evidence="4 5">
    <name type="scientific">Neogobius melanostomus</name>
    <name type="common">round goby</name>
    <dbReference type="NCBI Taxonomy" id="47308"/>
    <lineage>
        <taxon>Eukaryota</taxon>
        <taxon>Metazoa</taxon>
        <taxon>Chordata</taxon>
        <taxon>Craniata</taxon>
        <taxon>Vertebrata</taxon>
        <taxon>Euteleostomi</taxon>
        <taxon>Actinopterygii</taxon>
        <taxon>Neopterygii</taxon>
        <taxon>Teleostei</taxon>
        <taxon>Neoteleostei</taxon>
        <taxon>Acanthomorphata</taxon>
        <taxon>Gobiaria</taxon>
        <taxon>Gobiiformes</taxon>
        <taxon>Gobioidei</taxon>
        <taxon>Gobiidae</taxon>
        <taxon>Benthophilinae</taxon>
        <taxon>Neogobiini</taxon>
        <taxon>Neogobius</taxon>
    </lineage>
</organism>
<dbReference type="SUPFAM" id="SSF82109">
    <property type="entry name" value="MIR domain"/>
    <property type="match status" value="1"/>
</dbReference>
<accession>A0A8C6WMA4</accession>
<keyword evidence="1" id="KW-0732">Signal</keyword>
<keyword evidence="5" id="KW-1185">Reference proteome</keyword>